<dbReference type="EMBL" id="OW152816">
    <property type="protein sequence ID" value="CAH2066116.1"/>
    <property type="molecule type" value="Genomic_DNA"/>
</dbReference>
<protein>
    <submittedName>
        <fullName evidence="2">Uncharacterized protein</fullName>
    </submittedName>
</protein>
<proteinExistence type="predicted"/>
<evidence type="ECO:0000313" key="2">
    <source>
        <dbReference type="EMBL" id="CAH2066116.1"/>
    </source>
</evidence>
<sequence length="156" mass="16417">MNCRSSPSCSLPRAPSKRVSGISMPPLGVRDAKNELSKLAFLLAAKGAIKEGERGVTPPSVVRVPKNGLSKQGRASFSPLGLSSKRVSGGLSPPLVVRGATKWIKTVGRHPGCPAYWSSSSLPRATSKKVSGISMPPLGNRGVKKWIVEAGLPPRR</sequence>
<name>A0ABN8IT32_9NEOP</name>
<feature type="region of interest" description="Disordered" evidence="1">
    <location>
        <begin position="54"/>
        <end position="83"/>
    </location>
</feature>
<dbReference type="Proteomes" id="UP000837857">
    <property type="component" value="Chromosome 4"/>
</dbReference>
<accession>A0ABN8IT32</accession>
<feature type="region of interest" description="Disordered" evidence="1">
    <location>
        <begin position="1"/>
        <end position="27"/>
    </location>
</feature>
<gene>
    <name evidence="2" type="ORF">IPOD504_LOCUS13286</name>
</gene>
<keyword evidence="3" id="KW-1185">Reference proteome</keyword>
<evidence type="ECO:0000256" key="1">
    <source>
        <dbReference type="SAM" id="MobiDB-lite"/>
    </source>
</evidence>
<evidence type="ECO:0000313" key="3">
    <source>
        <dbReference type="Proteomes" id="UP000837857"/>
    </source>
</evidence>
<feature type="non-terminal residue" evidence="2">
    <location>
        <position position="156"/>
    </location>
</feature>
<organism evidence="2 3">
    <name type="scientific">Iphiclides podalirius</name>
    <name type="common">scarce swallowtail</name>
    <dbReference type="NCBI Taxonomy" id="110791"/>
    <lineage>
        <taxon>Eukaryota</taxon>
        <taxon>Metazoa</taxon>
        <taxon>Ecdysozoa</taxon>
        <taxon>Arthropoda</taxon>
        <taxon>Hexapoda</taxon>
        <taxon>Insecta</taxon>
        <taxon>Pterygota</taxon>
        <taxon>Neoptera</taxon>
        <taxon>Endopterygota</taxon>
        <taxon>Lepidoptera</taxon>
        <taxon>Glossata</taxon>
        <taxon>Ditrysia</taxon>
        <taxon>Papilionoidea</taxon>
        <taxon>Papilionidae</taxon>
        <taxon>Papilioninae</taxon>
        <taxon>Iphiclides</taxon>
    </lineage>
</organism>
<reference evidence="2" key="1">
    <citation type="submission" date="2022-03" db="EMBL/GenBank/DDBJ databases">
        <authorList>
            <person name="Martin H S."/>
        </authorList>
    </citation>
    <scope>NUCLEOTIDE SEQUENCE</scope>
</reference>